<comment type="catalytic activity">
    <reaction evidence="14">
        <text>tRNA(Gly) + glycine + ATP = glycyl-tRNA(Gly) + AMP + diphosphate</text>
        <dbReference type="Rhea" id="RHEA:16013"/>
        <dbReference type="Rhea" id="RHEA-COMP:9664"/>
        <dbReference type="Rhea" id="RHEA-COMP:9683"/>
        <dbReference type="ChEBI" id="CHEBI:30616"/>
        <dbReference type="ChEBI" id="CHEBI:33019"/>
        <dbReference type="ChEBI" id="CHEBI:57305"/>
        <dbReference type="ChEBI" id="CHEBI:78442"/>
        <dbReference type="ChEBI" id="CHEBI:78522"/>
        <dbReference type="ChEBI" id="CHEBI:456215"/>
        <dbReference type="EC" id="6.1.1.14"/>
    </reaction>
    <physiologicalReaction direction="left-to-right" evidence="14">
        <dbReference type="Rhea" id="RHEA:16014"/>
    </physiologicalReaction>
</comment>
<dbReference type="EC" id="6.1.1.14" evidence="4"/>
<dbReference type="PRINTS" id="PR01043">
    <property type="entry name" value="TRNASYNTHGLY"/>
</dbReference>
<comment type="subcellular location">
    <subcellularLocation>
        <location evidence="1">Cytoplasm</location>
    </subcellularLocation>
</comment>
<evidence type="ECO:0000259" key="17">
    <source>
        <dbReference type="PROSITE" id="PS51185"/>
    </source>
</evidence>
<dbReference type="InterPro" id="IPR006195">
    <property type="entry name" value="aa-tRNA-synth_II"/>
</dbReference>
<evidence type="ECO:0000256" key="2">
    <source>
        <dbReference type="ARBA" id="ARBA00008226"/>
    </source>
</evidence>
<dbReference type="PROSITE" id="PS51185">
    <property type="entry name" value="WHEP_TRS_2"/>
    <property type="match status" value="1"/>
</dbReference>
<evidence type="ECO:0000256" key="1">
    <source>
        <dbReference type="ARBA" id="ARBA00004496"/>
    </source>
</evidence>
<proteinExistence type="inferred from homology"/>
<dbReference type="InterPro" id="IPR002315">
    <property type="entry name" value="tRNA-synt_gly"/>
</dbReference>
<keyword evidence="10" id="KW-0648">Protein biosynthesis</keyword>
<dbReference type="SMART" id="SM00991">
    <property type="entry name" value="WHEP-TRS"/>
    <property type="match status" value="1"/>
</dbReference>
<evidence type="ECO:0000256" key="9">
    <source>
        <dbReference type="ARBA" id="ARBA00022840"/>
    </source>
</evidence>
<dbReference type="Gene3D" id="3.30.40.230">
    <property type="match status" value="1"/>
</dbReference>
<keyword evidence="7" id="KW-0808">Transferase</keyword>
<evidence type="ECO:0000256" key="15">
    <source>
        <dbReference type="SAM" id="Coils"/>
    </source>
</evidence>
<dbReference type="Pfam" id="PF03129">
    <property type="entry name" value="HGTP_anticodon"/>
    <property type="match status" value="1"/>
</dbReference>
<evidence type="ECO:0000256" key="14">
    <source>
        <dbReference type="ARBA" id="ARBA00049523"/>
    </source>
</evidence>
<gene>
    <name evidence="18" type="ORF">PEVE_00037614</name>
</gene>
<evidence type="ECO:0000256" key="3">
    <source>
        <dbReference type="ARBA" id="ARBA00011738"/>
    </source>
</evidence>
<dbReference type="Pfam" id="PF00458">
    <property type="entry name" value="WHEP-TRS"/>
    <property type="match status" value="1"/>
</dbReference>
<evidence type="ECO:0000256" key="13">
    <source>
        <dbReference type="ARBA" id="ARBA00048436"/>
    </source>
</evidence>
<evidence type="ECO:0000313" key="19">
    <source>
        <dbReference type="Proteomes" id="UP001159427"/>
    </source>
</evidence>
<dbReference type="Gene3D" id="3.30.930.10">
    <property type="entry name" value="Bira Bifunctional Protein, Domain 2"/>
    <property type="match status" value="1"/>
</dbReference>
<organism evidence="18 19">
    <name type="scientific">Porites evermanni</name>
    <dbReference type="NCBI Taxonomy" id="104178"/>
    <lineage>
        <taxon>Eukaryota</taxon>
        <taxon>Metazoa</taxon>
        <taxon>Cnidaria</taxon>
        <taxon>Anthozoa</taxon>
        <taxon>Hexacorallia</taxon>
        <taxon>Scleractinia</taxon>
        <taxon>Fungiina</taxon>
        <taxon>Poritidae</taxon>
        <taxon>Porites</taxon>
    </lineage>
</organism>
<dbReference type="Gene3D" id="3.40.50.800">
    <property type="entry name" value="Anticodon-binding domain"/>
    <property type="match status" value="1"/>
</dbReference>
<dbReference type="Pfam" id="PF00587">
    <property type="entry name" value="tRNA-synt_2b"/>
    <property type="match status" value="1"/>
</dbReference>
<dbReference type="Proteomes" id="UP001159427">
    <property type="component" value="Unassembled WGS sequence"/>
</dbReference>
<feature type="domain" description="Aminoacyl-transfer RNA synthetases class-II family profile" evidence="16">
    <location>
        <begin position="261"/>
        <end position="624"/>
    </location>
</feature>
<keyword evidence="19" id="KW-1185">Reference proteome</keyword>
<evidence type="ECO:0000256" key="12">
    <source>
        <dbReference type="ARBA" id="ARBA00030057"/>
    </source>
</evidence>
<evidence type="ECO:0000259" key="16">
    <source>
        <dbReference type="PROSITE" id="PS50862"/>
    </source>
</evidence>
<dbReference type="InterPro" id="IPR009068">
    <property type="entry name" value="uS15_NS1_RNA-bd_sf"/>
</dbReference>
<dbReference type="InterPro" id="IPR000738">
    <property type="entry name" value="WHEP-TRS_dom"/>
</dbReference>
<dbReference type="InterPro" id="IPR027031">
    <property type="entry name" value="Gly-tRNA_synthase/POLG2"/>
</dbReference>
<dbReference type="PANTHER" id="PTHR10745:SF0">
    <property type="entry name" value="GLYCINE--TRNA LIGASE"/>
    <property type="match status" value="1"/>
</dbReference>
<keyword evidence="9" id="KW-0067">ATP-binding</keyword>
<evidence type="ECO:0000256" key="10">
    <source>
        <dbReference type="ARBA" id="ARBA00022917"/>
    </source>
</evidence>
<dbReference type="SUPFAM" id="SSF47060">
    <property type="entry name" value="S15/NS1 RNA-binding domain"/>
    <property type="match status" value="1"/>
</dbReference>
<dbReference type="EMBL" id="CALNXI010000062">
    <property type="protein sequence ID" value="CAH3017408.1"/>
    <property type="molecule type" value="Genomic_DNA"/>
</dbReference>
<evidence type="ECO:0000256" key="5">
    <source>
        <dbReference type="ARBA" id="ARBA00019404"/>
    </source>
</evidence>
<dbReference type="SUPFAM" id="SSF52954">
    <property type="entry name" value="Class II aaRS ABD-related"/>
    <property type="match status" value="1"/>
</dbReference>
<name>A0ABN8LQQ1_9CNID</name>
<sequence>MNTLFVLRNLFPVKRFCAINLAQQHIFPRGVARTIVCFPKTQLPSIKNHSFKSIFSVGEKAKMSGCGAENSSILDNLRKSVKEQGDLVRKLKEENAPANDLEVAIKELKVRKKALETKEKELAPKQEKFDRAKLEDLLKRRFFFVPSFEIYGGVAGLYDYGPSGCAMEANMINIWKSHFVLEEQMLEIRASLLTPHPVLKASGHVDRFADFMVKDVKTGDCFRADHLLEGHLEKLLADKKLDAEKRKEYESVIGQIDNYGMKELGDLISKYDAKAPVTGNDLTNPVEFNLMFTTSIGPSGLIPGYLRPETAQGIFVNFKRLLDANNGRLPFAAAQIGPAFRNEISPRSGLLRVREFTLAEIEHFVDPTDKSHPKFENVSSQKVTLYPSENQIEGKPPLNISLEDAVNQKIISTQTMGYFLGRVYLFLLKVGADPKKIRFRQHMFNEMAHYACDCWDAELLTSYGWIECVGCADRACYDLSVHTKAAGERLVAQVDLPQPEMVDMVEVVPEKPTIGKAFKKEGKIVMDYLAQIDKDSVKEFEDKLNENGEATITVDSKEFIIQKSMIREIRRYQKEVHVRDVEPHVIEPSFGVGRIMYSVLEHNFQIREGDEQRTWLSLPPAVAPVKCSVLPLSKNKEFVQFVKKLSASLTELDISHKVDDSSGSIGRRYARTDEIAIPFGITVDFDTVNKEPHSATLRERNSTRQIRAEIEELPSIVNSLVRGKVTWPEVEAKYGLFEGQETGAK</sequence>
<reference evidence="18 19" key="1">
    <citation type="submission" date="2022-05" db="EMBL/GenBank/DDBJ databases">
        <authorList>
            <consortium name="Genoscope - CEA"/>
            <person name="William W."/>
        </authorList>
    </citation>
    <scope>NUCLEOTIDE SEQUENCE [LARGE SCALE GENOMIC DNA]</scope>
</reference>
<dbReference type="PANTHER" id="PTHR10745">
    <property type="entry name" value="GLYCYL-TRNA SYNTHETASE/DNA POLYMERASE SUBUNIT GAMMA-2"/>
    <property type="match status" value="1"/>
</dbReference>
<dbReference type="CDD" id="cd00774">
    <property type="entry name" value="GlyRS-like_core"/>
    <property type="match status" value="1"/>
</dbReference>
<dbReference type="InterPro" id="IPR036621">
    <property type="entry name" value="Anticodon-bd_dom_sf"/>
</dbReference>
<dbReference type="CDD" id="cd00858">
    <property type="entry name" value="GlyRS_anticodon"/>
    <property type="match status" value="1"/>
</dbReference>
<dbReference type="SUPFAM" id="SSF55681">
    <property type="entry name" value="Class II aaRS and biotin synthetases"/>
    <property type="match status" value="1"/>
</dbReference>
<evidence type="ECO:0000256" key="4">
    <source>
        <dbReference type="ARBA" id="ARBA00012829"/>
    </source>
</evidence>
<dbReference type="NCBIfam" id="NF003211">
    <property type="entry name" value="PRK04173.1"/>
    <property type="match status" value="1"/>
</dbReference>
<dbReference type="InterPro" id="IPR045864">
    <property type="entry name" value="aa-tRNA-synth_II/BPL/LPL"/>
</dbReference>
<evidence type="ECO:0000256" key="6">
    <source>
        <dbReference type="ARBA" id="ARBA00022598"/>
    </source>
</evidence>
<comment type="subunit">
    <text evidence="3">Homodimer.</text>
</comment>
<keyword evidence="11" id="KW-0030">Aminoacyl-tRNA synthetase</keyword>
<dbReference type="InterPro" id="IPR033731">
    <property type="entry name" value="GlyRS-like_core"/>
</dbReference>
<evidence type="ECO:0000313" key="18">
    <source>
        <dbReference type="EMBL" id="CAH3017408.1"/>
    </source>
</evidence>
<keyword evidence="8" id="KW-0547">Nucleotide-binding</keyword>
<dbReference type="PROSITE" id="PS00762">
    <property type="entry name" value="WHEP_TRS_1"/>
    <property type="match status" value="1"/>
</dbReference>
<comment type="caution">
    <text evidence="18">The sequence shown here is derived from an EMBL/GenBank/DDBJ whole genome shotgun (WGS) entry which is preliminary data.</text>
</comment>
<evidence type="ECO:0000256" key="7">
    <source>
        <dbReference type="ARBA" id="ARBA00022679"/>
    </source>
</evidence>
<evidence type="ECO:0000256" key="8">
    <source>
        <dbReference type="ARBA" id="ARBA00022741"/>
    </source>
</evidence>
<dbReference type="PROSITE" id="PS50862">
    <property type="entry name" value="AA_TRNA_LIGASE_II"/>
    <property type="match status" value="1"/>
</dbReference>
<dbReference type="InterPro" id="IPR002314">
    <property type="entry name" value="aa-tRNA-synt_IIb"/>
</dbReference>
<keyword evidence="6" id="KW-0436">Ligase</keyword>
<dbReference type="NCBIfam" id="TIGR00389">
    <property type="entry name" value="glyS_dimeric"/>
    <property type="match status" value="1"/>
</dbReference>
<feature type="coiled-coil region" evidence="15">
    <location>
        <begin position="74"/>
        <end position="118"/>
    </location>
</feature>
<dbReference type="Gene3D" id="3.30.720.200">
    <property type="match status" value="1"/>
</dbReference>
<comment type="similarity">
    <text evidence="2">Belongs to the class-II aminoacyl-tRNA synthetase family.</text>
</comment>
<accession>A0ABN8LQQ1</accession>
<feature type="domain" description="WHEP-TRS" evidence="17">
    <location>
        <begin position="73"/>
        <end position="129"/>
    </location>
</feature>
<comment type="catalytic activity">
    <reaction evidence="13">
        <text>2 ATP + H(+) = P(1),P(4)-bis(5'-adenosyl) tetraphosphate + diphosphate</text>
        <dbReference type="Rhea" id="RHEA:34935"/>
        <dbReference type="ChEBI" id="CHEBI:15378"/>
        <dbReference type="ChEBI" id="CHEBI:30616"/>
        <dbReference type="ChEBI" id="CHEBI:33019"/>
        <dbReference type="ChEBI" id="CHEBI:58141"/>
    </reaction>
    <physiologicalReaction direction="left-to-right" evidence="13">
        <dbReference type="Rhea" id="RHEA:34936"/>
    </physiologicalReaction>
</comment>
<evidence type="ECO:0000256" key="11">
    <source>
        <dbReference type="ARBA" id="ARBA00023146"/>
    </source>
</evidence>
<protein>
    <recommendedName>
        <fullName evidence="5">Glycine--tRNA ligase</fullName>
        <ecNumber evidence="4">6.1.1.14</ecNumber>
    </recommendedName>
    <alternativeName>
        <fullName evidence="12">Diadenosine tetraphosphate synthetase</fullName>
    </alternativeName>
</protein>
<dbReference type="InterPro" id="IPR004154">
    <property type="entry name" value="Anticodon-bd"/>
</dbReference>
<keyword evidence="15" id="KW-0175">Coiled coil</keyword>
<dbReference type="Gene3D" id="1.10.287.10">
    <property type="entry name" value="S15/NS1, RNA-binding"/>
    <property type="match status" value="1"/>
</dbReference>